<evidence type="ECO:0000259" key="1">
    <source>
        <dbReference type="SMART" id="SM00507"/>
    </source>
</evidence>
<keyword evidence="2" id="KW-0540">Nuclease</keyword>
<reference evidence="2 3" key="1">
    <citation type="submission" date="2021-01" db="EMBL/GenBank/DDBJ databases">
        <title>Streptomyces acididurans sp. nov., isolated from a peat swamp forest soil.</title>
        <authorList>
            <person name="Chantavorakit T."/>
            <person name="Duangmal K."/>
        </authorList>
    </citation>
    <scope>NUCLEOTIDE SEQUENCE [LARGE SCALE GENOMIC DNA]</scope>
    <source>
        <strain evidence="2 3">KK5PA1</strain>
    </source>
</reference>
<dbReference type="EMBL" id="JADKYB010000030">
    <property type="protein sequence ID" value="MBM9509951.1"/>
    <property type="molecule type" value="Genomic_DNA"/>
</dbReference>
<keyword evidence="2" id="KW-0255">Endonuclease</keyword>
<dbReference type="GO" id="GO:0004519">
    <property type="term" value="F:endonuclease activity"/>
    <property type="evidence" value="ECO:0007669"/>
    <property type="project" value="UniProtKB-KW"/>
</dbReference>
<dbReference type="RefSeq" id="WP_205363533.1">
    <property type="nucleotide sequence ID" value="NZ_JADKYB010000030.1"/>
</dbReference>
<organism evidence="2 3">
    <name type="scientific">Actinacidiphila acididurans</name>
    <dbReference type="NCBI Taxonomy" id="2784346"/>
    <lineage>
        <taxon>Bacteria</taxon>
        <taxon>Bacillati</taxon>
        <taxon>Actinomycetota</taxon>
        <taxon>Actinomycetes</taxon>
        <taxon>Kitasatosporales</taxon>
        <taxon>Streptomycetaceae</taxon>
        <taxon>Actinacidiphila</taxon>
    </lineage>
</organism>
<accession>A0ABS2U5F7</accession>
<dbReference type="InterPro" id="IPR036280">
    <property type="entry name" value="Multihaem_cyt_sf"/>
</dbReference>
<protein>
    <submittedName>
        <fullName evidence="2">HNH endonuclease</fullName>
    </submittedName>
</protein>
<dbReference type="SMART" id="SM00507">
    <property type="entry name" value="HNHc"/>
    <property type="match status" value="1"/>
</dbReference>
<dbReference type="SUPFAM" id="SSF48695">
    <property type="entry name" value="Multiheme cytochromes"/>
    <property type="match status" value="1"/>
</dbReference>
<dbReference type="InterPro" id="IPR003615">
    <property type="entry name" value="HNH_nuc"/>
</dbReference>
<dbReference type="Gene3D" id="1.10.30.50">
    <property type="match status" value="1"/>
</dbReference>
<feature type="domain" description="HNH nuclease" evidence="1">
    <location>
        <begin position="118"/>
        <end position="172"/>
    </location>
</feature>
<keyword evidence="2" id="KW-0378">Hydrolase</keyword>
<keyword evidence="3" id="KW-1185">Reference proteome</keyword>
<evidence type="ECO:0000313" key="2">
    <source>
        <dbReference type="EMBL" id="MBM9509951.1"/>
    </source>
</evidence>
<evidence type="ECO:0000313" key="3">
    <source>
        <dbReference type="Proteomes" id="UP000749040"/>
    </source>
</evidence>
<sequence length="196" mass="21651">MTLPTGRTIRWRASADLVLECAEAFNGSRIVASGHILHNGTMNIGSVRAALPGEWERRIADIIASRYSEPRQDPAQELKRREDITRVLTTLVEETVASRPLDPEKVAKSAKAAAAKRKKKIALAERDGLECALCHRPLSNALEGRLHHMVPYELYPTWANSALVLACPDCHENTAKRVPILMALLIARVFGIEASQ</sequence>
<dbReference type="Proteomes" id="UP000749040">
    <property type="component" value="Unassembled WGS sequence"/>
</dbReference>
<name>A0ABS2U5F7_9ACTN</name>
<proteinExistence type="predicted"/>
<gene>
    <name evidence="2" type="ORF">ITX44_36435</name>
</gene>
<comment type="caution">
    <text evidence="2">The sequence shown here is derived from an EMBL/GenBank/DDBJ whole genome shotgun (WGS) entry which is preliminary data.</text>
</comment>